<evidence type="ECO:0000256" key="1">
    <source>
        <dbReference type="ARBA" id="ARBA00005495"/>
    </source>
</evidence>
<feature type="domain" description="CENP-V/GFA" evidence="5">
    <location>
        <begin position="3"/>
        <end position="121"/>
    </location>
</feature>
<reference evidence="6" key="1">
    <citation type="submission" date="2022-10" db="EMBL/GenBank/DDBJ databases">
        <title>Roseovarius pelagicus sp. nov., isolated from Arctic seawater.</title>
        <authorList>
            <person name="Hong Y.W."/>
            <person name="Hwang C.Y."/>
        </authorList>
    </citation>
    <scope>NUCLEOTIDE SEQUENCE</scope>
    <source>
        <strain evidence="6">HL-MP18</strain>
    </source>
</reference>
<evidence type="ECO:0000256" key="2">
    <source>
        <dbReference type="ARBA" id="ARBA00022723"/>
    </source>
</evidence>
<keyword evidence="3" id="KW-0862">Zinc</keyword>
<keyword evidence="7" id="KW-1185">Reference proteome</keyword>
<dbReference type="SUPFAM" id="SSF51316">
    <property type="entry name" value="Mss4-like"/>
    <property type="match status" value="1"/>
</dbReference>
<organism evidence="6 7">
    <name type="scientific">Roseovarius pelagicus</name>
    <dbReference type="NCBI Taxonomy" id="2980108"/>
    <lineage>
        <taxon>Bacteria</taxon>
        <taxon>Pseudomonadati</taxon>
        <taxon>Pseudomonadota</taxon>
        <taxon>Alphaproteobacteria</taxon>
        <taxon>Rhodobacterales</taxon>
        <taxon>Roseobacteraceae</taxon>
        <taxon>Roseovarius</taxon>
    </lineage>
</organism>
<comment type="similarity">
    <text evidence="1">Belongs to the Gfa family.</text>
</comment>
<keyword evidence="2" id="KW-0479">Metal-binding</keyword>
<dbReference type="RefSeq" id="WP_263047513.1">
    <property type="nucleotide sequence ID" value="NZ_CP106738.1"/>
</dbReference>
<evidence type="ECO:0000313" key="7">
    <source>
        <dbReference type="Proteomes" id="UP001064087"/>
    </source>
</evidence>
<dbReference type="Proteomes" id="UP001064087">
    <property type="component" value="Chromosome"/>
</dbReference>
<evidence type="ECO:0000313" key="6">
    <source>
        <dbReference type="EMBL" id="UXX82672.1"/>
    </source>
</evidence>
<dbReference type="PANTHER" id="PTHR33337:SF40">
    <property type="entry name" value="CENP-V_GFA DOMAIN-CONTAINING PROTEIN-RELATED"/>
    <property type="match status" value="1"/>
</dbReference>
<dbReference type="EMBL" id="CP106738">
    <property type="protein sequence ID" value="UXX82672.1"/>
    <property type="molecule type" value="Genomic_DNA"/>
</dbReference>
<keyword evidence="4" id="KW-0456">Lyase</keyword>
<dbReference type="InterPro" id="IPR006913">
    <property type="entry name" value="CENP-V/GFA"/>
</dbReference>
<evidence type="ECO:0000256" key="4">
    <source>
        <dbReference type="ARBA" id="ARBA00023239"/>
    </source>
</evidence>
<dbReference type="PROSITE" id="PS51891">
    <property type="entry name" value="CENP_V_GFA"/>
    <property type="match status" value="1"/>
</dbReference>
<dbReference type="Gene3D" id="3.90.1590.10">
    <property type="entry name" value="glutathione-dependent formaldehyde- activating enzyme (gfa)"/>
    <property type="match status" value="1"/>
</dbReference>
<accession>A0ABY6D984</accession>
<dbReference type="PANTHER" id="PTHR33337">
    <property type="entry name" value="GFA DOMAIN-CONTAINING PROTEIN"/>
    <property type="match status" value="1"/>
</dbReference>
<name>A0ABY6D984_9RHOB</name>
<dbReference type="InterPro" id="IPR011057">
    <property type="entry name" value="Mss4-like_sf"/>
</dbReference>
<gene>
    <name evidence="6" type="ORF">N7U68_16520</name>
</gene>
<sequence length="144" mass="15479">MSRTGSCLCGTVSYVMNARPAHTGACHCSMCRKWSGGVYLGLQTPPDGLTITGAEAVTTFTSSEWAERAFCSKCGSSLYYRVTAPGPHQGTYHVALGTLDDSDGIDLTEEIFIDEKPDGYRFAQETKTMTGAEVFAMFAPPAEE</sequence>
<proteinExistence type="inferred from homology"/>
<evidence type="ECO:0000256" key="3">
    <source>
        <dbReference type="ARBA" id="ARBA00022833"/>
    </source>
</evidence>
<protein>
    <submittedName>
        <fullName evidence="6">GFA family protein</fullName>
    </submittedName>
</protein>
<dbReference type="Pfam" id="PF04828">
    <property type="entry name" value="GFA"/>
    <property type="match status" value="1"/>
</dbReference>
<evidence type="ECO:0000259" key="5">
    <source>
        <dbReference type="PROSITE" id="PS51891"/>
    </source>
</evidence>